<accession>A0A290WX96</accession>
<evidence type="ECO:0000313" key="3">
    <source>
        <dbReference type="Proteomes" id="UP000218437"/>
    </source>
</evidence>
<feature type="chain" id="PRO_5012493748" evidence="1">
    <location>
        <begin position="25"/>
        <end position="252"/>
    </location>
</feature>
<dbReference type="EMBL" id="CP023422">
    <property type="protein sequence ID" value="ATD61494.1"/>
    <property type="molecule type" value="Genomic_DNA"/>
</dbReference>
<organism evidence="2 3">
    <name type="scientific">Janthinobacterium svalbardensis</name>
    <dbReference type="NCBI Taxonomy" id="368607"/>
    <lineage>
        <taxon>Bacteria</taxon>
        <taxon>Pseudomonadati</taxon>
        <taxon>Pseudomonadota</taxon>
        <taxon>Betaproteobacteria</taxon>
        <taxon>Burkholderiales</taxon>
        <taxon>Oxalobacteraceae</taxon>
        <taxon>Janthinobacterium</taxon>
    </lineage>
</organism>
<gene>
    <name evidence="2" type="ORF">CNX70_15995</name>
</gene>
<evidence type="ECO:0000313" key="2">
    <source>
        <dbReference type="EMBL" id="ATD61494.1"/>
    </source>
</evidence>
<name>A0A290WX96_9BURK</name>
<feature type="signal peptide" evidence="1">
    <location>
        <begin position="1"/>
        <end position="24"/>
    </location>
</feature>
<protein>
    <submittedName>
        <fullName evidence="2">Uncharacterized protein</fullName>
    </submittedName>
</protein>
<dbReference type="KEGG" id="jsv:CNX70_15995"/>
<dbReference type="AlphaFoldDB" id="A0A290WX96"/>
<evidence type="ECO:0000256" key="1">
    <source>
        <dbReference type="SAM" id="SignalP"/>
    </source>
</evidence>
<dbReference type="Proteomes" id="UP000218437">
    <property type="component" value="Chromosome"/>
</dbReference>
<keyword evidence="1" id="KW-0732">Signal</keyword>
<proteinExistence type="predicted"/>
<sequence>MGMRALKKAGLLLCLCGAAVQAHADTDQAVEPSGQEAAVSVNVKGIRDPDWKPYSAMLKGVKRFEEKHALAPDAELRFILEPRRADVDMHAIALRLESDETGMAIPLGERNIFSLPVGLGALYEKAELTVNRKAGSVRWMPYVRSAASSDTIRRLGDLRLACEVHWAIDKETLHFAMRTAMSAMGGPCNFVSQKGTYSFSAPRHIANATISFNGKSAPVPFSGASFTPPLREQDWSDDSVLELTFDNEQAAN</sequence>
<reference evidence="2 3" key="1">
    <citation type="submission" date="2017-09" db="EMBL/GenBank/DDBJ databases">
        <title>Complete genome sequence of Janthinobacterium svalbardensis PAMC 27463.</title>
        <authorList>
            <person name="Cho Y.-J."/>
            <person name="Cho A."/>
            <person name="Kim O.-S."/>
            <person name="Lee J.-I."/>
        </authorList>
    </citation>
    <scope>NUCLEOTIDE SEQUENCE [LARGE SCALE GENOMIC DNA]</scope>
    <source>
        <strain evidence="2 3">PAMC 27463</strain>
    </source>
</reference>
<keyword evidence="3" id="KW-1185">Reference proteome</keyword>